<name>A0AAV2CXY9_9ROSI</name>
<dbReference type="PANTHER" id="PTHR48475">
    <property type="entry name" value="RIBONUCLEASE H"/>
    <property type="match status" value="1"/>
</dbReference>
<dbReference type="EMBL" id="OZ034814">
    <property type="protein sequence ID" value="CAL1361402.1"/>
    <property type="molecule type" value="Genomic_DNA"/>
</dbReference>
<organism evidence="1 2">
    <name type="scientific">Linum trigynum</name>
    <dbReference type="NCBI Taxonomy" id="586398"/>
    <lineage>
        <taxon>Eukaryota</taxon>
        <taxon>Viridiplantae</taxon>
        <taxon>Streptophyta</taxon>
        <taxon>Embryophyta</taxon>
        <taxon>Tracheophyta</taxon>
        <taxon>Spermatophyta</taxon>
        <taxon>Magnoliopsida</taxon>
        <taxon>eudicotyledons</taxon>
        <taxon>Gunneridae</taxon>
        <taxon>Pentapetalae</taxon>
        <taxon>rosids</taxon>
        <taxon>fabids</taxon>
        <taxon>Malpighiales</taxon>
        <taxon>Linaceae</taxon>
        <taxon>Linum</taxon>
    </lineage>
</organism>
<proteinExistence type="predicted"/>
<dbReference type="AlphaFoldDB" id="A0AAV2CXY9"/>
<evidence type="ECO:0008006" key="3">
    <source>
        <dbReference type="Google" id="ProtNLM"/>
    </source>
</evidence>
<gene>
    <name evidence="1" type="ORF">LTRI10_LOCUS8780</name>
</gene>
<sequence length="167" mass="19125">MPKGAWTTELPHVLWSHRTTHKIATCETPFTLTYGSEAVAPEEMNLPSLRVQTYNPKDNHRKLLEQLDMVESRRDAALERIISEKVKVAASYNKKVRSLPLEEGDTVLKCDFQKRNEHGKLAATWEGPFLIGKKTVPSTFRLATMEGIPVSKTWNDMHLRRYYSDAV</sequence>
<evidence type="ECO:0000313" key="2">
    <source>
        <dbReference type="Proteomes" id="UP001497516"/>
    </source>
</evidence>
<protein>
    <recommendedName>
        <fullName evidence="3">Reverse transcriptase domain-containing protein</fullName>
    </recommendedName>
</protein>
<dbReference type="PANTHER" id="PTHR48475:SF2">
    <property type="entry name" value="RIBONUCLEASE H"/>
    <property type="match status" value="1"/>
</dbReference>
<reference evidence="1 2" key="1">
    <citation type="submission" date="2024-04" db="EMBL/GenBank/DDBJ databases">
        <authorList>
            <person name="Fracassetti M."/>
        </authorList>
    </citation>
    <scope>NUCLEOTIDE SEQUENCE [LARGE SCALE GENOMIC DNA]</scope>
</reference>
<dbReference type="Proteomes" id="UP001497516">
    <property type="component" value="Chromosome 10"/>
</dbReference>
<evidence type="ECO:0000313" key="1">
    <source>
        <dbReference type="EMBL" id="CAL1361402.1"/>
    </source>
</evidence>
<keyword evidence="2" id="KW-1185">Reference proteome</keyword>
<accession>A0AAV2CXY9</accession>